<evidence type="ECO:0000313" key="2">
    <source>
        <dbReference type="EMBL" id="MBC2605079.1"/>
    </source>
</evidence>
<dbReference type="SUPFAM" id="SSF48208">
    <property type="entry name" value="Six-hairpin glycosidases"/>
    <property type="match status" value="1"/>
</dbReference>
<dbReference type="Gene3D" id="3.40.30.10">
    <property type="entry name" value="Glutaredoxin"/>
    <property type="match status" value="1"/>
</dbReference>
<dbReference type="SUPFAM" id="SSF52833">
    <property type="entry name" value="Thioredoxin-like"/>
    <property type="match status" value="1"/>
</dbReference>
<keyword evidence="3" id="KW-1185">Reference proteome</keyword>
<dbReference type="InterPro" id="IPR024705">
    <property type="entry name" value="Ssp411"/>
</dbReference>
<dbReference type="PANTHER" id="PTHR42899">
    <property type="entry name" value="SPERMATOGENESIS-ASSOCIATED PROTEIN 20"/>
    <property type="match status" value="1"/>
</dbReference>
<feature type="domain" description="Spermatogenesis-associated protein 20-like TRX" evidence="1">
    <location>
        <begin position="4"/>
        <end position="156"/>
    </location>
</feature>
<evidence type="ECO:0000259" key="1">
    <source>
        <dbReference type="Pfam" id="PF03190"/>
    </source>
</evidence>
<dbReference type="Proteomes" id="UP000526501">
    <property type="component" value="Unassembled WGS sequence"/>
</dbReference>
<sequence length="580" mass="64276">MANLGFSASSLQEAHQDDNVEWREWTPGIAEHAKSEGKPIFFFVSQSGESLGRAMLNETFKNNTIAHLLNEAFVPVLVDANESPELAAFIGKLAVDHFEAAELPHCLWTDEELAPLNGGGYFPPTDDWGGQGFLTVARNVSEQWNSAPDDYRSMAREKLAESTKTESYASKDRTAKLQILSTSTLPEEQTSPQLRPLYFLNLAKSSKILPVPQAQKSLKEFESGLEKIVISAGFDSLEGGFFRGANDESWRLPFFQKATRDQALMLSALAKRISDDPKQGYIDLIRLTVGFIESALAKPNGLKVHFLDGFSENDDPDGAEGLHYVVVKSELEKLSGKSIKTWNLSQNGNLDPEIDFLGFYVESNIPFIESYDILTAAYDSLRAELASIRSSKSPLLSEPIGYTKDNALLIKALAQSAVATGLDQYMDLAQSIETALLKENFELESHTLYQSDSKTKTASSLDYALMIAAELELFTQTNDITYLNKAESLQNAWNNDSRFNPSDPTRLESGVENLDFRSVRDRSYPSVVSTFLENAQTFSENGSECISSEIVENVLTNLPADLETRPELYQSLILTLQNGD</sequence>
<dbReference type="PANTHER" id="PTHR42899:SF1">
    <property type="entry name" value="SPERMATOGENESIS-ASSOCIATED PROTEIN 20"/>
    <property type="match status" value="1"/>
</dbReference>
<organism evidence="2 3">
    <name type="scientific">Pelagicoccus albus</name>
    <dbReference type="NCBI Taxonomy" id="415222"/>
    <lineage>
        <taxon>Bacteria</taxon>
        <taxon>Pseudomonadati</taxon>
        <taxon>Verrucomicrobiota</taxon>
        <taxon>Opitutia</taxon>
        <taxon>Puniceicoccales</taxon>
        <taxon>Pelagicoccaceae</taxon>
        <taxon>Pelagicoccus</taxon>
    </lineage>
</organism>
<accession>A0A7X1B458</accession>
<dbReference type="GO" id="GO:0005975">
    <property type="term" value="P:carbohydrate metabolic process"/>
    <property type="evidence" value="ECO:0007669"/>
    <property type="project" value="InterPro"/>
</dbReference>
<comment type="caution">
    <text evidence="2">The sequence shown here is derived from an EMBL/GenBank/DDBJ whole genome shotgun (WGS) entry which is preliminary data.</text>
</comment>
<dbReference type="AlphaFoldDB" id="A0A7X1B458"/>
<dbReference type="Pfam" id="PF03190">
    <property type="entry name" value="Thioredox_DsbH"/>
    <property type="match status" value="1"/>
</dbReference>
<protein>
    <submittedName>
        <fullName evidence="2">Thioredoxin domain-containing protein</fullName>
    </submittedName>
</protein>
<dbReference type="InterPro" id="IPR008928">
    <property type="entry name" value="6-hairpin_glycosidase_sf"/>
</dbReference>
<dbReference type="PIRSF" id="PIRSF006402">
    <property type="entry name" value="UCP006402_thioredoxin"/>
    <property type="match status" value="1"/>
</dbReference>
<dbReference type="InterPro" id="IPR036249">
    <property type="entry name" value="Thioredoxin-like_sf"/>
</dbReference>
<proteinExistence type="predicted"/>
<reference evidence="2 3" key="1">
    <citation type="submission" date="2020-07" db="EMBL/GenBank/DDBJ databases">
        <authorList>
            <person name="Feng X."/>
        </authorList>
    </citation>
    <scope>NUCLEOTIDE SEQUENCE [LARGE SCALE GENOMIC DNA]</scope>
    <source>
        <strain evidence="2 3">JCM23202</strain>
    </source>
</reference>
<dbReference type="EMBL" id="JACHVC010000005">
    <property type="protein sequence ID" value="MBC2605079.1"/>
    <property type="molecule type" value="Genomic_DNA"/>
</dbReference>
<dbReference type="InterPro" id="IPR004879">
    <property type="entry name" value="Ssp411-like_TRX"/>
</dbReference>
<evidence type="ECO:0000313" key="3">
    <source>
        <dbReference type="Proteomes" id="UP000526501"/>
    </source>
</evidence>
<name>A0A7X1B458_9BACT</name>
<gene>
    <name evidence="2" type="ORF">H5P27_03395</name>
</gene>